<evidence type="ECO:0000256" key="9">
    <source>
        <dbReference type="ARBA" id="ARBA00022833"/>
    </source>
</evidence>
<dbReference type="GO" id="GO:0000287">
    <property type="term" value="F:magnesium ion binding"/>
    <property type="evidence" value="ECO:0007669"/>
    <property type="project" value="InterPro"/>
</dbReference>
<feature type="region of interest" description="Disordered" evidence="18">
    <location>
        <begin position="1"/>
        <end position="21"/>
    </location>
</feature>
<comment type="cofactor">
    <cofactor evidence="17">
        <name>Mg(2+)</name>
        <dbReference type="ChEBI" id="CHEBI:18420"/>
    </cofactor>
    <cofactor evidence="17">
        <name>Mn(2+)</name>
        <dbReference type="ChEBI" id="CHEBI:29035"/>
    </cofactor>
    <text evidence="17">Binds 1 Mg(2+) or Mn(2+) ion per subunit.</text>
</comment>
<dbReference type="Pfam" id="PF00180">
    <property type="entry name" value="Iso_dh"/>
    <property type="match status" value="1"/>
</dbReference>
<feature type="region of interest" description="Disordered" evidence="18">
    <location>
        <begin position="362"/>
        <end position="558"/>
    </location>
</feature>
<dbReference type="EMBL" id="JAWHQM010000075">
    <property type="protein sequence ID" value="KAK5636672.1"/>
    <property type="molecule type" value="Genomic_DNA"/>
</dbReference>
<dbReference type="GO" id="GO:0005829">
    <property type="term" value="C:cytosol"/>
    <property type="evidence" value="ECO:0007669"/>
    <property type="project" value="TreeGrafter"/>
</dbReference>
<dbReference type="FunFam" id="3.40.718.10:FF:000006">
    <property type="entry name" value="3-isopropylmalate dehydrogenase"/>
    <property type="match status" value="1"/>
</dbReference>
<gene>
    <name evidence="20" type="ORF">RRF57_012384</name>
</gene>
<evidence type="ECO:0000256" key="17">
    <source>
        <dbReference type="RuleBase" id="RU004445"/>
    </source>
</evidence>
<dbReference type="GO" id="GO:0009098">
    <property type="term" value="P:L-leucine biosynthetic process"/>
    <property type="evidence" value="ECO:0007669"/>
    <property type="project" value="UniProtKB-KW"/>
</dbReference>
<sequence>MPDFGDSNTVPLTPKETPTSAEFPQAVFETPKANQGSFDDLSGWTPRFAEEYSVFNNTPGKLRGTSGPFPKLPDSIQPSSSHKRLLSADSIAVEIASHANHYSPNSALPLPPVDPSRRLPSSPSAAGPFPSPVEADCPTGLQQRLGKKVRRGTLVHSPSQTVTPPPSARKSERRLAPKPHANSMQHDEYESEFVAGMPQQQNMLGGFVSAPIDMFGMPLSAPVTAPIFDESQNFWDPGMSGMDIDFSIPVANSFHGGTNHRPMESLDWGGTNEMFQETNVVPPKNQEIQPQKKERLLAPKPTLMPNIDTSMTEAPAFTQSFQVSTEDSFAPLNVGGVDPGLLLTRPPSSSMELAAFDPMTQPILMDSLPSPQLPPPPPAREPKRAQVRRSASTREVGKAKKDERTSPPILASSRPGLLRSASETRGRKPTSRAGASTSLAPSVRNGLPTNNRSASQGSRTSGRTSPLKIHQRLSSLSSIPEHGGSRTRTSVRFTIDSRGRARAETTVVMDEEQQTPTGRHQRREERRKEWESSEDESSSTDDEPIIIPSRNSSFALPESKAPSYIRPIHTSHRSFSDQSTSSLGIYYAGPISSQGDPDSDAETIMNIAVNHNNNRGDAMSELRKVRENRQRRVPILSTSNLPKSGAPFSASATVSSQSTDRGNQIRCVCNTTLSHINGDGYMVRCESCEMWLHGKCIKITRQTLPRVYICAFCANTPNAQGVRGRGAQRGVAGPIPRTSTTSPLARKSNRSRGAVDQASQSSSFGACDHAGPEVVAEAVKVLKAVESNSPTGVQFNLQDHLLGGCSIDAHGTPLTDAALDAAKAADAVLLGAIGGPKWGTGKVRPEQGILRLRKEMGTYGNLRPCFFPSQSLVEYSPLKAEVCKGTDFTIVRELTGGIYFGERKEDEGDGTAMDTEPYSRPEIERITRLAAHLALARNPPAPVWSLDKANVLATSRLWRRVVTEVMEKEFPQLEFHHQLIDSAAMIMVKNPRGLNGVVVTSNLFGDIISDEASVIPGSIGLSPSASLSGIPDGKGRCNGIYEPIHGSAPDISGQGIVNPIGTILSVAMMCRYSLRLPKEAEAIEKAVEAVLDGGARTKDLGGNLGTKEMGDAVVAELVKILKA</sequence>
<dbReference type="InterPro" id="IPR019818">
    <property type="entry name" value="IsoCit/isopropylmalate_DH_CS"/>
</dbReference>
<keyword evidence="5 17" id="KW-0432">Leucine biosynthesis</keyword>
<feature type="region of interest" description="Disordered" evidence="18">
    <location>
        <begin position="57"/>
        <end position="83"/>
    </location>
</feature>
<dbReference type="EC" id="1.1.1.85" evidence="4 17"/>
<evidence type="ECO:0000256" key="7">
    <source>
        <dbReference type="ARBA" id="ARBA00022723"/>
    </source>
</evidence>
<keyword evidence="7 17" id="KW-0479">Metal-binding</keyword>
<dbReference type="InterPro" id="IPR004429">
    <property type="entry name" value="Isopropylmalate_DH"/>
</dbReference>
<feature type="compositionally biased region" description="Acidic residues" evidence="18">
    <location>
        <begin position="532"/>
        <end position="544"/>
    </location>
</feature>
<dbReference type="PANTHER" id="PTHR42979:SF1">
    <property type="entry name" value="3-ISOPROPYLMALATE DEHYDROGENASE"/>
    <property type="match status" value="1"/>
</dbReference>
<keyword evidence="13" id="KW-0464">Manganese</keyword>
<keyword evidence="12 17" id="KW-0520">NAD</keyword>
<dbReference type="Proteomes" id="UP001305414">
    <property type="component" value="Unassembled WGS sequence"/>
</dbReference>
<dbReference type="SUPFAM" id="SSF53659">
    <property type="entry name" value="Isocitrate/Isopropylmalate dehydrogenase-like"/>
    <property type="match status" value="1"/>
</dbReference>
<dbReference type="Pfam" id="PF20826">
    <property type="entry name" value="PHD_5"/>
    <property type="match status" value="1"/>
</dbReference>
<evidence type="ECO:0000256" key="2">
    <source>
        <dbReference type="ARBA" id="ARBA00007769"/>
    </source>
</evidence>
<feature type="compositionally biased region" description="Basic and acidic residues" evidence="18">
    <location>
        <begin position="395"/>
        <end position="405"/>
    </location>
</feature>
<dbReference type="PROSITE" id="PS00470">
    <property type="entry name" value="IDH_IMDH"/>
    <property type="match status" value="1"/>
</dbReference>
<evidence type="ECO:0000256" key="1">
    <source>
        <dbReference type="ARBA" id="ARBA00001936"/>
    </source>
</evidence>
<dbReference type="AlphaFoldDB" id="A0AAN7UV39"/>
<accession>A0AAN7UV39</accession>
<evidence type="ECO:0000256" key="10">
    <source>
        <dbReference type="ARBA" id="ARBA00022842"/>
    </source>
</evidence>
<comment type="caution">
    <text evidence="20">The sequence shown here is derived from an EMBL/GenBank/DDBJ whole genome shotgun (WGS) entry which is preliminary data.</text>
</comment>
<protein>
    <recommendedName>
        <fullName evidence="4 17">3-isopropylmalate dehydrogenase</fullName>
        <ecNumber evidence="4 17">1.1.1.85</ecNumber>
    </recommendedName>
</protein>
<keyword evidence="10" id="KW-0460">Magnesium</keyword>
<comment type="pathway">
    <text evidence="17">Amino-acid biosynthesis; L-leucine biosynthesis; L-leucine from 3-methyl-2-oxobutanoate: step 3/4.</text>
</comment>
<feature type="compositionally biased region" description="Polar residues" evidence="18">
    <location>
        <begin position="447"/>
        <end position="464"/>
    </location>
</feature>
<comment type="cofactor">
    <cofactor evidence="1">
        <name>Mn(2+)</name>
        <dbReference type="ChEBI" id="CHEBI:29035"/>
    </cofactor>
</comment>
<keyword evidence="6" id="KW-0028">Amino-acid biosynthesis</keyword>
<evidence type="ECO:0000256" key="11">
    <source>
        <dbReference type="ARBA" id="ARBA00023002"/>
    </source>
</evidence>
<dbReference type="SMART" id="SM01329">
    <property type="entry name" value="Iso_dh"/>
    <property type="match status" value="1"/>
</dbReference>
<dbReference type="InterPro" id="IPR019787">
    <property type="entry name" value="Znf_PHD-finger"/>
</dbReference>
<dbReference type="GO" id="GO:0003862">
    <property type="term" value="F:3-isopropylmalate dehydrogenase activity"/>
    <property type="evidence" value="ECO:0007669"/>
    <property type="project" value="UniProtKB-EC"/>
</dbReference>
<comment type="function">
    <text evidence="17">Catalyzes the oxidation of 3-carboxy-2-hydroxy-4-methylpentanoate (3-isopropylmalate) to 3-carboxy-4-methyl-2-oxopentanoate. The product decarboxylates to 4-methyl-2 oxopentanoate.</text>
</comment>
<dbReference type="GO" id="GO:0008270">
    <property type="term" value="F:zinc ion binding"/>
    <property type="evidence" value="ECO:0007669"/>
    <property type="project" value="UniProtKB-KW"/>
</dbReference>
<dbReference type="InterPro" id="IPR013083">
    <property type="entry name" value="Znf_RING/FYVE/PHD"/>
</dbReference>
<evidence type="ECO:0000256" key="14">
    <source>
        <dbReference type="ARBA" id="ARBA00023304"/>
    </source>
</evidence>
<feature type="region of interest" description="Disordered" evidence="18">
    <location>
        <begin position="723"/>
        <end position="764"/>
    </location>
</feature>
<feature type="compositionally biased region" description="Low complexity" evidence="18">
    <location>
        <begin position="118"/>
        <end position="128"/>
    </location>
</feature>
<comment type="similarity">
    <text evidence="2 16">Belongs to the isocitrate and isopropylmalate dehydrogenases family.</text>
</comment>
<keyword evidence="9" id="KW-0862">Zinc</keyword>
<keyword evidence="8 15" id="KW-0863">Zinc-finger</keyword>
<evidence type="ECO:0000256" key="15">
    <source>
        <dbReference type="PROSITE-ProRule" id="PRU00146"/>
    </source>
</evidence>
<feature type="compositionally biased region" description="Basic and acidic residues" evidence="18">
    <location>
        <begin position="522"/>
        <end position="531"/>
    </location>
</feature>
<evidence type="ECO:0000313" key="21">
    <source>
        <dbReference type="Proteomes" id="UP001305414"/>
    </source>
</evidence>
<evidence type="ECO:0000256" key="4">
    <source>
        <dbReference type="ARBA" id="ARBA00013101"/>
    </source>
</evidence>
<proteinExistence type="inferred from homology"/>
<evidence type="ECO:0000256" key="5">
    <source>
        <dbReference type="ARBA" id="ARBA00022430"/>
    </source>
</evidence>
<keyword evidence="11 16" id="KW-0560">Oxidoreductase</keyword>
<evidence type="ECO:0000256" key="12">
    <source>
        <dbReference type="ARBA" id="ARBA00023027"/>
    </source>
</evidence>
<keyword evidence="21" id="KW-1185">Reference proteome</keyword>
<organism evidence="20 21">
    <name type="scientific">Xylaria bambusicola</name>
    <dbReference type="NCBI Taxonomy" id="326684"/>
    <lineage>
        <taxon>Eukaryota</taxon>
        <taxon>Fungi</taxon>
        <taxon>Dikarya</taxon>
        <taxon>Ascomycota</taxon>
        <taxon>Pezizomycotina</taxon>
        <taxon>Sordariomycetes</taxon>
        <taxon>Xylariomycetidae</taxon>
        <taxon>Xylariales</taxon>
        <taxon>Xylariaceae</taxon>
        <taxon>Xylaria</taxon>
    </lineage>
</organism>
<evidence type="ECO:0000256" key="8">
    <source>
        <dbReference type="ARBA" id="ARBA00022771"/>
    </source>
</evidence>
<dbReference type="PANTHER" id="PTHR42979">
    <property type="entry name" value="3-ISOPROPYLMALATE DEHYDROGENASE"/>
    <property type="match status" value="1"/>
</dbReference>
<evidence type="ECO:0000256" key="3">
    <source>
        <dbReference type="ARBA" id="ARBA00011738"/>
    </source>
</evidence>
<comment type="subunit">
    <text evidence="3 17">Homodimer.</text>
</comment>
<evidence type="ECO:0000256" key="13">
    <source>
        <dbReference type="ARBA" id="ARBA00023211"/>
    </source>
</evidence>
<feature type="region of interest" description="Disordered" evidence="18">
    <location>
        <begin position="101"/>
        <end position="185"/>
    </location>
</feature>
<dbReference type="PROSITE" id="PS50016">
    <property type="entry name" value="ZF_PHD_2"/>
    <property type="match status" value="1"/>
</dbReference>
<comment type="catalytic activity">
    <reaction evidence="17">
        <text>(2R,3S)-3-isopropylmalate + NAD(+) = 4-methyl-2-oxopentanoate + CO2 + NADH</text>
        <dbReference type="Rhea" id="RHEA:32271"/>
        <dbReference type="ChEBI" id="CHEBI:16526"/>
        <dbReference type="ChEBI" id="CHEBI:17865"/>
        <dbReference type="ChEBI" id="CHEBI:35121"/>
        <dbReference type="ChEBI" id="CHEBI:57540"/>
        <dbReference type="ChEBI" id="CHEBI:57945"/>
        <dbReference type="EC" id="1.1.1.85"/>
    </reaction>
</comment>
<dbReference type="PROSITE" id="PS01359">
    <property type="entry name" value="ZF_PHD_1"/>
    <property type="match status" value="1"/>
</dbReference>
<dbReference type="InterPro" id="IPR019786">
    <property type="entry name" value="Zinc_finger_PHD-type_CS"/>
</dbReference>
<evidence type="ECO:0000259" key="19">
    <source>
        <dbReference type="PROSITE" id="PS50016"/>
    </source>
</evidence>
<evidence type="ECO:0000256" key="6">
    <source>
        <dbReference type="ARBA" id="ARBA00022605"/>
    </source>
</evidence>
<dbReference type="InterPro" id="IPR024084">
    <property type="entry name" value="IsoPropMal-DH-like_dom"/>
</dbReference>
<dbReference type="InterPro" id="IPR011011">
    <property type="entry name" value="Znf_FYVE_PHD"/>
</dbReference>
<dbReference type="Gene3D" id="3.30.40.10">
    <property type="entry name" value="Zinc/RING finger domain, C3HC4 (zinc finger)"/>
    <property type="match status" value="1"/>
</dbReference>
<keyword evidence="14 17" id="KW-0100">Branched-chain amino acid biosynthesis</keyword>
<name>A0AAN7UV39_9PEZI</name>
<reference evidence="20 21" key="1">
    <citation type="submission" date="2023-10" db="EMBL/GenBank/DDBJ databases">
        <title>Draft genome sequence of Xylaria bambusicola isolate GMP-LS, the root and basal stem rot pathogen of sugarcane in Indonesia.</title>
        <authorList>
            <person name="Selvaraj P."/>
            <person name="Muralishankar V."/>
            <person name="Muruganantham S."/>
            <person name="Sp S."/>
            <person name="Haryani S."/>
            <person name="Lau K.J.X."/>
            <person name="Naqvi N.I."/>
        </authorList>
    </citation>
    <scope>NUCLEOTIDE SEQUENCE [LARGE SCALE GENOMIC DNA]</scope>
    <source>
        <strain evidence="20">GMP-LS</strain>
    </source>
</reference>
<feature type="domain" description="PHD-type" evidence="19">
    <location>
        <begin position="664"/>
        <end position="716"/>
    </location>
</feature>
<evidence type="ECO:0000313" key="20">
    <source>
        <dbReference type="EMBL" id="KAK5636672.1"/>
    </source>
</evidence>
<evidence type="ECO:0000256" key="16">
    <source>
        <dbReference type="RuleBase" id="RU004443"/>
    </source>
</evidence>
<dbReference type="Gene3D" id="3.40.718.10">
    <property type="entry name" value="Isopropylmalate Dehydrogenase"/>
    <property type="match status" value="1"/>
</dbReference>
<dbReference type="SUPFAM" id="SSF57903">
    <property type="entry name" value="FYVE/PHD zinc finger"/>
    <property type="match status" value="1"/>
</dbReference>
<dbReference type="SMART" id="SM00249">
    <property type="entry name" value="PHD"/>
    <property type="match status" value="1"/>
</dbReference>
<dbReference type="NCBIfam" id="TIGR00169">
    <property type="entry name" value="leuB"/>
    <property type="match status" value="1"/>
</dbReference>
<dbReference type="GO" id="GO:0051287">
    <property type="term" value="F:NAD binding"/>
    <property type="evidence" value="ECO:0007669"/>
    <property type="project" value="InterPro"/>
</dbReference>
<evidence type="ECO:0000256" key="18">
    <source>
        <dbReference type="SAM" id="MobiDB-lite"/>
    </source>
</evidence>
<dbReference type="InterPro" id="IPR001965">
    <property type="entry name" value="Znf_PHD"/>
</dbReference>